<evidence type="ECO:0000313" key="2">
    <source>
        <dbReference type="Proteomes" id="UP000676506"/>
    </source>
</evidence>
<proteinExistence type="predicted"/>
<keyword evidence="2" id="KW-1185">Reference proteome</keyword>
<protein>
    <submittedName>
        <fullName evidence="1">Uncharacterized protein</fullName>
    </submittedName>
</protein>
<organism evidence="1 2">
    <name type="scientific">Chloracidobacterium validum</name>
    <dbReference type="NCBI Taxonomy" id="2821543"/>
    <lineage>
        <taxon>Bacteria</taxon>
        <taxon>Pseudomonadati</taxon>
        <taxon>Acidobacteriota</taxon>
        <taxon>Terriglobia</taxon>
        <taxon>Terriglobales</taxon>
        <taxon>Acidobacteriaceae</taxon>
        <taxon>Chloracidobacterium</taxon>
    </lineage>
</organism>
<reference evidence="1 2" key="1">
    <citation type="submission" date="2021-03" db="EMBL/GenBank/DDBJ databases">
        <title>Genomic and phenotypic characterization of Chloracidobacterium isolates provides evidence for multiple species.</title>
        <authorList>
            <person name="Saini M.K."/>
            <person name="Costas A.M.G."/>
            <person name="Tank M."/>
            <person name="Bryant D.A."/>
        </authorList>
    </citation>
    <scope>NUCLEOTIDE SEQUENCE [LARGE SCALE GENOMIC DNA]</scope>
    <source>
        <strain evidence="1 2">BV2-C</strain>
    </source>
</reference>
<sequence length="306" mass="34515">MPTVDTDIICSRATDWFYTDLAERLWGDLPEVHRARTRLWDGPDWLRATPAPRVVVVNWVETIHDPRLSPAEVAAFMSKVNSVPERALVAAECVSVVWFERQLDGPDWTAIIDVGWQPQTPLPAVAAKYRFLHYAPTQAEQAVLAQVRAVRPETFAARPLPWAVVGALTPERAALVAALADWQPHGFAFLPPGEPFQVRADRGRLDRARLARVLRQSRFYIWTSHHAHPYFESFRVLDALLSGACPVKLDARHASRLRHLGCVLTDVEELRRTGTPTWAAERITALCDQLLAQPTLGKAFATLWWE</sequence>
<dbReference type="EMBL" id="CP072649">
    <property type="protein sequence ID" value="QUW04579.1"/>
    <property type="molecule type" value="Genomic_DNA"/>
</dbReference>
<dbReference type="Proteomes" id="UP000676506">
    <property type="component" value="Chromosome 2"/>
</dbReference>
<gene>
    <name evidence="1" type="ORF">J8C06_12410</name>
</gene>
<evidence type="ECO:0000313" key="1">
    <source>
        <dbReference type="EMBL" id="QUW04579.1"/>
    </source>
</evidence>
<accession>A0ABX8BCZ9</accession>
<dbReference type="RefSeq" id="WP_211430468.1">
    <property type="nucleotide sequence ID" value="NZ_CP072649.1"/>
</dbReference>
<name>A0ABX8BCZ9_9BACT</name>